<dbReference type="GO" id="GO:0003700">
    <property type="term" value="F:DNA-binding transcription factor activity"/>
    <property type="evidence" value="ECO:0007669"/>
    <property type="project" value="InterPro"/>
</dbReference>
<dbReference type="GO" id="GO:0006950">
    <property type="term" value="P:response to stress"/>
    <property type="evidence" value="ECO:0007669"/>
    <property type="project" value="TreeGrafter"/>
</dbReference>
<feature type="region of interest" description="Disordered" evidence="4">
    <location>
        <begin position="1"/>
        <end position="35"/>
    </location>
</feature>
<evidence type="ECO:0000256" key="2">
    <source>
        <dbReference type="ARBA" id="ARBA00023125"/>
    </source>
</evidence>
<dbReference type="EMBL" id="CP032549">
    <property type="protein sequence ID" value="QIV88661.1"/>
    <property type="molecule type" value="Genomic_DNA"/>
</dbReference>
<sequence length="214" mass="24238">MPGTLLNPGWTRSVKTSSPSRPCPDPYPQRLPPIAEPKESLGLGIHKCRFVPDEILSWDSPLHRMVPMQDEKLLHMVEEEFTAILLHARDMLLRRAKAVHPDLQAPGYRVLALVIRDDAQQQGELAEALSLDKATISRLVKHLETLGLVNRTQDPSDGRAQLVSATPMAHEKWKASGNTLRQELRRQLTEWEPGELQNFGELLHRLNISFDELD</sequence>
<dbReference type="Pfam" id="PF01047">
    <property type="entry name" value="MarR"/>
    <property type="match status" value="1"/>
</dbReference>
<accession>A0A6H0SPY5</accession>
<name>A0A6H0SPY5_9MICC</name>
<dbReference type="PROSITE" id="PS01117">
    <property type="entry name" value="HTH_MARR_1"/>
    <property type="match status" value="1"/>
</dbReference>
<dbReference type="PANTHER" id="PTHR33164">
    <property type="entry name" value="TRANSCRIPTIONAL REGULATOR, MARR FAMILY"/>
    <property type="match status" value="1"/>
</dbReference>
<evidence type="ECO:0000313" key="6">
    <source>
        <dbReference type="EMBL" id="QIV88661.1"/>
    </source>
</evidence>
<evidence type="ECO:0000256" key="1">
    <source>
        <dbReference type="ARBA" id="ARBA00023015"/>
    </source>
</evidence>
<dbReference type="PANTHER" id="PTHR33164:SF57">
    <property type="entry name" value="MARR-FAMILY TRANSCRIPTIONAL REGULATOR"/>
    <property type="match status" value="1"/>
</dbReference>
<keyword evidence="1" id="KW-0805">Transcription regulation</keyword>
<feature type="domain" description="HTH marR-type" evidence="5">
    <location>
        <begin position="70"/>
        <end position="208"/>
    </location>
</feature>
<dbReference type="PROSITE" id="PS50995">
    <property type="entry name" value="HTH_MARR_2"/>
    <property type="match status" value="1"/>
</dbReference>
<keyword evidence="7" id="KW-1185">Reference proteome</keyword>
<dbReference type="PRINTS" id="PR00598">
    <property type="entry name" value="HTHMARR"/>
</dbReference>
<dbReference type="Gene3D" id="1.10.10.10">
    <property type="entry name" value="Winged helix-like DNA-binding domain superfamily/Winged helix DNA-binding domain"/>
    <property type="match status" value="1"/>
</dbReference>
<proteinExistence type="predicted"/>
<reference evidence="6 7" key="1">
    <citation type="submission" date="2018-09" db="EMBL/GenBank/DDBJ databases">
        <title>Glutamicibacter mishrai S5-52T (LMG 29155T = KCTC 39846T).</title>
        <authorList>
            <person name="Das S.K."/>
        </authorList>
    </citation>
    <scope>NUCLEOTIDE SEQUENCE [LARGE SCALE GENOMIC DNA]</scope>
    <source>
        <strain evidence="6 7">S5-52</strain>
    </source>
</reference>
<evidence type="ECO:0000259" key="5">
    <source>
        <dbReference type="PROSITE" id="PS50995"/>
    </source>
</evidence>
<dbReference type="InterPro" id="IPR000835">
    <property type="entry name" value="HTH_MarR-typ"/>
</dbReference>
<gene>
    <name evidence="6" type="ORF">D3791_05355</name>
</gene>
<organism evidence="6 7">
    <name type="scientific">Glutamicibacter mishrai</name>
    <dbReference type="NCBI Taxonomy" id="1775880"/>
    <lineage>
        <taxon>Bacteria</taxon>
        <taxon>Bacillati</taxon>
        <taxon>Actinomycetota</taxon>
        <taxon>Actinomycetes</taxon>
        <taxon>Micrococcales</taxon>
        <taxon>Micrococcaceae</taxon>
        <taxon>Glutamicibacter</taxon>
    </lineage>
</organism>
<keyword evidence="3" id="KW-0804">Transcription</keyword>
<dbReference type="InterPro" id="IPR036390">
    <property type="entry name" value="WH_DNA-bd_sf"/>
</dbReference>
<dbReference type="InterPro" id="IPR023187">
    <property type="entry name" value="Tscrpt_reg_MarR-type_CS"/>
</dbReference>
<dbReference type="Proteomes" id="UP000502331">
    <property type="component" value="Chromosome"/>
</dbReference>
<dbReference type="SMART" id="SM00347">
    <property type="entry name" value="HTH_MARR"/>
    <property type="match status" value="1"/>
</dbReference>
<keyword evidence="2" id="KW-0238">DNA-binding</keyword>
<evidence type="ECO:0000256" key="3">
    <source>
        <dbReference type="ARBA" id="ARBA00023163"/>
    </source>
</evidence>
<dbReference type="AlphaFoldDB" id="A0A6H0SPY5"/>
<dbReference type="GO" id="GO:0003677">
    <property type="term" value="F:DNA binding"/>
    <property type="evidence" value="ECO:0007669"/>
    <property type="project" value="UniProtKB-KW"/>
</dbReference>
<evidence type="ECO:0000256" key="4">
    <source>
        <dbReference type="SAM" id="MobiDB-lite"/>
    </source>
</evidence>
<dbReference type="SUPFAM" id="SSF46785">
    <property type="entry name" value="Winged helix' DNA-binding domain"/>
    <property type="match status" value="1"/>
</dbReference>
<feature type="compositionally biased region" description="Pro residues" evidence="4">
    <location>
        <begin position="21"/>
        <end position="35"/>
    </location>
</feature>
<evidence type="ECO:0000313" key="7">
    <source>
        <dbReference type="Proteomes" id="UP000502331"/>
    </source>
</evidence>
<dbReference type="InterPro" id="IPR039422">
    <property type="entry name" value="MarR/SlyA-like"/>
</dbReference>
<protein>
    <submittedName>
        <fullName evidence="6">MarR family transcriptional regulator</fullName>
    </submittedName>
</protein>
<dbReference type="InterPro" id="IPR036388">
    <property type="entry name" value="WH-like_DNA-bd_sf"/>
</dbReference>